<evidence type="ECO:0000313" key="1">
    <source>
        <dbReference type="EMBL" id="GBG16205.1"/>
    </source>
</evidence>
<dbReference type="EMBL" id="BEYU01001383">
    <property type="protein sequence ID" value="GBG16205.1"/>
    <property type="molecule type" value="Genomic_DNA"/>
</dbReference>
<dbReference type="AlphaFoldDB" id="A0A2R5FE35"/>
<feature type="non-terminal residue" evidence="1">
    <location>
        <position position="125"/>
    </location>
</feature>
<feature type="non-terminal residue" evidence="1">
    <location>
        <position position="1"/>
    </location>
</feature>
<gene>
    <name evidence="1" type="ORF">FCC1311_116802</name>
</gene>
<keyword evidence="2" id="KW-1185">Reference proteome</keyword>
<accession>A0A2R5FE35</accession>
<dbReference type="InParanoid" id="A0A2R5FE35"/>
<evidence type="ECO:0000313" key="2">
    <source>
        <dbReference type="Proteomes" id="UP000241890"/>
    </source>
</evidence>
<organism evidence="1 2">
    <name type="scientific">Hondaea fermentalgiana</name>
    <dbReference type="NCBI Taxonomy" id="2315210"/>
    <lineage>
        <taxon>Eukaryota</taxon>
        <taxon>Sar</taxon>
        <taxon>Stramenopiles</taxon>
        <taxon>Bigyra</taxon>
        <taxon>Labyrinthulomycetes</taxon>
        <taxon>Thraustochytrida</taxon>
        <taxon>Thraustochytriidae</taxon>
        <taxon>Hondaea</taxon>
    </lineage>
</organism>
<evidence type="ECO:0008006" key="3">
    <source>
        <dbReference type="Google" id="ProtNLM"/>
    </source>
</evidence>
<comment type="caution">
    <text evidence="1">The sequence shown here is derived from an EMBL/GenBank/DDBJ whole genome shotgun (WGS) entry which is preliminary data.</text>
</comment>
<dbReference type="Proteomes" id="UP000241890">
    <property type="component" value="Unassembled WGS sequence"/>
</dbReference>
<protein>
    <recommendedName>
        <fullName evidence="3">Autotransporter outer membrane beta-barrel domain-containing protein</fullName>
    </recommendedName>
</protein>
<proteinExistence type="predicted"/>
<reference evidence="1 2" key="1">
    <citation type="submission" date="2017-12" db="EMBL/GenBank/DDBJ databases">
        <title>Sequencing, de novo assembly and annotation of complete genome of a new Thraustochytrid species, strain FCC1311.</title>
        <authorList>
            <person name="Sedici K."/>
            <person name="Godart F."/>
            <person name="Aiese Cigliano R."/>
            <person name="Sanseverino W."/>
            <person name="Barakat M."/>
            <person name="Ortet P."/>
            <person name="Marechal E."/>
            <person name="Cagnac O."/>
            <person name="Amato A."/>
        </authorList>
    </citation>
    <scope>NUCLEOTIDE SEQUENCE [LARGE SCALE GENOMIC DNA]</scope>
</reference>
<name>A0A2R5FE35_9STRA</name>
<sequence>SGGNLVAEGVTIDGGAMSAVTTLSASGDMTNSGGNIVLSKAGAQSITHADGSELSISSGGGVVVDGVTMNNGALSAVSSLSMSDDLTLSKAAAAITHSGATSLTISSGGDLVAEGVTINGGAVSS</sequence>